<keyword evidence="1" id="KW-0812">Transmembrane</keyword>
<dbReference type="Pfam" id="PF05656">
    <property type="entry name" value="DUF805"/>
    <property type="match status" value="1"/>
</dbReference>
<keyword evidence="1" id="KW-1133">Transmembrane helix</keyword>
<gene>
    <name evidence="2" type="ORF">KIJ12_09500</name>
</gene>
<accession>A0A9Q3XU57</accession>
<organism evidence="2 3">
    <name type="scientific">Leuconostoc gasicomitatum</name>
    <dbReference type="NCBI Taxonomy" id="115778"/>
    <lineage>
        <taxon>Bacteria</taxon>
        <taxon>Bacillati</taxon>
        <taxon>Bacillota</taxon>
        <taxon>Bacilli</taxon>
        <taxon>Lactobacillales</taxon>
        <taxon>Lactobacillaceae</taxon>
        <taxon>Leuconostoc</taxon>
        <taxon>Leuconostoc gelidum group</taxon>
    </lineage>
</organism>
<sequence>MGAYRLDYWLVQAVNNLIFALIIFIVGTIFNEWTLSSHIYSMFSLLIFVPNISLFIRRLRDSGLPQQTIAMILFSPFLIGVFSGITVALGLLIAVPFLLLLYLSGIIYLLLRRSAYWTPYLNVQQKINYTIVFVTIIVLIIGLQIFTIKKQMTGINNIWQKALKQQVQQTQRESELIDKSASSQTNIESSLSSVLSSAAPDTHHSEKTQKPIPDISVKALPDDKVAASYRNLPEMRLGDNDFGTFTVQGHWEQDSSTLQWFLSIQEQHVLILTSTMGQGLGVDISSLLFEKIVGQSYFQLKQQGDLQVWRIDGTYKEPTTDQIKAMSYLEWHMPDGHIRVMYLISQSKPLLNTIINSVATTYSQ</sequence>
<protein>
    <submittedName>
        <fullName evidence="2">DUF805 domain-containing protein</fullName>
    </submittedName>
</protein>
<comment type="caution">
    <text evidence="2">The sequence shown here is derived from an EMBL/GenBank/DDBJ whole genome shotgun (WGS) entry which is preliminary data.</text>
</comment>
<feature type="transmembrane region" description="Helical" evidence="1">
    <location>
        <begin position="9"/>
        <end position="31"/>
    </location>
</feature>
<feature type="transmembrane region" description="Helical" evidence="1">
    <location>
        <begin position="68"/>
        <end position="85"/>
    </location>
</feature>
<dbReference type="EMBL" id="JAHBFI010000021">
    <property type="protein sequence ID" value="MBZ5963375.1"/>
    <property type="molecule type" value="Genomic_DNA"/>
</dbReference>
<evidence type="ECO:0000313" key="2">
    <source>
        <dbReference type="EMBL" id="MBZ5963375.1"/>
    </source>
</evidence>
<keyword evidence="1" id="KW-0472">Membrane</keyword>
<dbReference type="InterPro" id="IPR008523">
    <property type="entry name" value="DUF805"/>
</dbReference>
<dbReference type="AlphaFoldDB" id="A0A9Q3XU57"/>
<feature type="transmembrane region" description="Helical" evidence="1">
    <location>
        <begin position="37"/>
        <end position="56"/>
    </location>
</feature>
<evidence type="ECO:0000313" key="3">
    <source>
        <dbReference type="Proteomes" id="UP000752647"/>
    </source>
</evidence>
<feature type="transmembrane region" description="Helical" evidence="1">
    <location>
        <begin position="91"/>
        <end position="111"/>
    </location>
</feature>
<reference evidence="2" key="1">
    <citation type="submission" date="2021-05" db="EMBL/GenBank/DDBJ databases">
        <title>Pangenome of Leuconostoc gelidum warrants species status for Leuconostoc gelidum subsp. gasicomitatum.</title>
        <authorList>
            <person name="Johansson P."/>
            <person name="Sade E."/>
            <person name="Hultman J."/>
            <person name="Auvinen P."/>
            <person name="Bjorkroth J."/>
        </authorList>
    </citation>
    <scope>NUCLEOTIDE SEQUENCE</scope>
    <source>
        <strain evidence="2">A.21.4</strain>
    </source>
</reference>
<evidence type="ECO:0000256" key="1">
    <source>
        <dbReference type="SAM" id="Phobius"/>
    </source>
</evidence>
<proteinExistence type="predicted"/>
<dbReference type="Proteomes" id="UP000752647">
    <property type="component" value="Unassembled WGS sequence"/>
</dbReference>
<feature type="transmembrane region" description="Helical" evidence="1">
    <location>
        <begin position="127"/>
        <end position="146"/>
    </location>
</feature>
<name>A0A9Q3XU57_9LACO</name>
<dbReference type="GO" id="GO:0016020">
    <property type="term" value="C:membrane"/>
    <property type="evidence" value="ECO:0007669"/>
    <property type="project" value="InterPro"/>
</dbReference>